<feature type="transmembrane region" description="Helical" evidence="1">
    <location>
        <begin position="123"/>
        <end position="141"/>
    </location>
</feature>
<dbReference type="AlphaFoldDB" id="A0A8J3C2U1"/>
<keyword evidence="1" id="KW-0472">Membrane</keyword>
<feature type="transmembrane region" description="Helical" evidence="1">
    <location>
        <begin position="44"/>
        <end position="61"/>
    </location>
</feature>
<comment type="caution">
    <text evidence="2">The sequence shown here is derived from an EMBL/GenBank/DDBJ whole genome shotgun (WGS) entry which is preliminary data.</text>
</comment>
<dbReference type="Proteomes" id="UP000656042">
    <property type="component" value="Unassembled WGS sequence"/>
</dbReference>
<accession>A0A8J3C2U1</accession>
<dbReference type="RefSeq" id="WP_189081899.1">
    <property type="nucleotide sequence ID" value="NZ_BMMX01000034.1"/>
</dbReference>
<evidence type="ECO:0000313" key="2">
    <source>
        <dbReference type="EMBL" id="GGL10505.1"/>
    </source>
</evidence>
<sequence>MNAGPATHGPREHPLSFRVLAVLPIILFLPSIVAFAVAEPGVVWPEYPGVFFHLAILVLIARIDAPPWAKAAGYSWITLDVLTGIMSIYGVAYDLTWPVRLGGHVFAGVWILTSSLCARNRAIAVVGAITGVWLGAYSFIADVAPVQILYPSAPLVIVWLALLAAYYRPGDHKAVPLPREVVDGAGSQGPAFRWGR</sequence>
<feature type="transmembrane region" description="Helical" evidence="1">
    <location>
        <begin position="73"/>
        <end position="91"/>
    </location>
</feature>
<evidence type="ECO:0000313" key="3">
    <source>
        <dbReference type="Proteomes" id="UP000656042"/>
    </source>
</evidence>
<reference evidence="2" key="1">
    <citation type="journal article" date="2014" name="Int. J. Syst. Evol. Microbiol.">
        <title>Complete genome sequence of Corynebacterium casei LMG S-19264T (=DSM 44701T), isolated from a smear-ripened cheese.</title>
        <authorList>
            <consortium name="US DOE Joint Genome Institute (JGI-PGF)"/>
            <person name="Walter F."/>
            <person name="Albersmeier A."/>
            <person name="Kalinowski J."/>
            <person name="Ruckert C."/>
        </authorList>
    </citation>
    <scope>NUCLEOTIDE SEQUENCE</scope>
    <source>
        <strain evidence="2">CGMCC 4.7299</strain>
    </source>
</reference>
<protein>
    <submittedName>
        <fullName evidence="2">Uncharacterized protein</fullName>
    </submittedName>
</protein>
<organism evidence="2 3">
    <name type="scientific">Mangrovihabitans endophyticus</name>
    <dbReference type="NCBI Taxonomy" id="1751298"/>
    <lineage>
        <taxon>Bacteria</taxon>
        <taxon>Bacillati</taxon>
        <taxon>Actinomycetota</taxon>
        <taxon>Actinomycetes</taxon>
        <taxon>Micromonosporales</taxon>
        <taxon>Micromonosporaceae</taxon>
        <taxon>Mangrovihabitans</taxon>
    </lineage>
</organism>
<keyword evidence="3" id="KW-1185">Reference proteome</keyword>
<gene>
    <name evidence="2" type="ORF">GCM10012284_51620</name>
</gene>
<reference evidence="2" key="2">
    <citation type="submission" date="2020-09" db="EMBL/GenBank/DDBJ databases">
        <authorList>
            <person name="Sun Q."/>
            <person name="Zhou Y."/>
        </authorList>
    </citation>
    <scope>NUCLEOTIDE SEQUENCE</scope>
    <source>
        <strain evidence="2">CGMCC 4.7299</strain>
    </source>
</reference>
<keyword evidence="1" id="KW-0812">Transmembrane</keyword>
<name>A0A8J3C2U1_9ACTN</name>
<dbReference type="EMBL" id="BMMX01000034">
    <property type="protein sequence ID" value="GGL10505.1"/>
    <property type="molecule type" value="Genomic_DNA"/>
</dbReference>
<keyword evidence="1" id="KW-1133">Transmembrane helix</keyword>
<proteinExistence type="predicted"/>
<feature type="transmembrane region" description="Helical" evidence="1">
    <location>
        <begin position="19"/>
        <end position="38"/>
    </location>
</feature>
<feature type="transmembrane region" description="Helical" evidence="1">
    <location>
        <begin position="147"/>
        <end position="167"/>
    </location>
</feature>
<evidence type="ECO:0000256" key="1">
    <source>
        <dbReference type="SAM" id="Phobius"/>
    </source>
</evidence>